<dbReference type="InterPro" id="IPR026363">
    <property type="entry name" value="CxxC-x17-CxxC_dom"/>
</dbReference>
<accession>A0A532UUD9</accession>
<organism evidence="4 5">
    <name type="scientific">candidate division LCP-89 bacterium B3_LCP</name>
    <dbReference type="NCBI Taxonomy" id="2012998"/>
    <lineage>
        <taxon>Bacteria</taxon>
        <taxon>Pseudomonadati</taxon>
        <taxon>Bacteria division LCP-89</taxon>
    </lineage>
</organism>
<feature type="compositionally biased region" description="Acidic residues" evidence="1">
    <location>
        <begin position="172"/>
        <end position="184"/>
    </location>
</feature>
<gene>
    <name evidence="4" type="ORF">CEE37_12435</name>
</gene>
<feature type="compositionally biased region" description="Basic and acidic residues" evidence="1">
    <location>
        <begin position="115"/>
        <end position="129"/>
    </location>
</feature>
<dbReference type="NCBIfam" id="TIGR04272">
    <property type="entry name" value="cxxc_cxxc_Mbark"/>
    <property type="match status" value="1"/>
</dbReference>
<feature type="domain" description="CxxC-x17-CxxC" evidence="3">
    <location>
        <begin position="67"/>
        <end position="102"/>
    </location>
</feature>
<feature type="compositionally biased region" description="Acidic residues" evidence="1">
    <location>
        <begin position="138"/>
        <end position="147"/>
    </location>
</feature>
<dbReference type="EMBL" id="NJBN01000009">
    <property type="protein sequence ID" value="TKJ38564.1"/>
    <property type="molecule type" value="Genomic_DNA"/>
</dbReference>
<name>A0A532UUD9_UNCL8</name>
<protein>
    <submittedName>
        <fullName evidence="4">Uncharacterized protein</fullName>
    </submittedName>
</protein>
<dbReference type="Pfam" id="PF13451">
    <property type="entry name" value="zf_Tbcl"/>
    <property type="match status" value="1"/>
</dbReference>
<dbReference type="Pfam" id="PF23477">
    <property type="entry name" value="zf_Tbcl_2"/>
    <property type="match status" value="1"/>
</dbReference>
<evidence type="ECO:0000259" key="2">
    <source>
        <dbReference type="Pfam" id="PF13451"/>
    </source>
</evidence>
<feature type="domain" description="Probable zinc-binding" evidence="2">
    <location>
        <begin position="4"/>
        <end position="49"/>
    </location>
</feature>
<feature type="region of interest" description="Disordered" evidence="1">
    <location>
        <begin position="106"/>
        <end position="236"/>
    </location>
</feature>
<comment type="caution">
    <text evidence="4">The sequence shown here is derived from an EMBL/GenBank/DDBJ whole genome shotgun (WGS) entry which is preliminary data.</text>
</comment>
<evidence type="ECO:0000313" key="4">
    <source>
        <dbReference type="EMBL" id="TKJ38564.1"/>
    </source>
</evidence>
<dbReference type="InterPro" id="IPR025306">
    <property type="entry name" value="Zn-bnd_dom_prob"/>
</dbReference>
<evidence type="ECO:0000259" key="3">
    <source>
        <dbReference type="Pfam" id="PF23477"/>
    </source>
</evidence>
<feature type="compositionally biased region" description="Polar residues" evidence="1">
    <location>
        <begin position="214"/>
        <end position="223"/>
    </location>
</feature>
<sequence length="236" mass="26135">MDFQDANVKCITCGREFIFTAREQEFFASKGFKEPKHCRECRQRRKSERERAFAEASGQPYTPQSKDAFKVICAQCGRETYVPFKPITGKPVMCKDCFIAQRYGAQAPPQADEPDSTKEKEDVTLEEPGKSSAISEAIPDEGGEIDLAEVQPEVEPSSELDEGDSTEKEEPPELEISTDEEVQESEIKEAEPVSDLEVPEAESDDSEEIIKQKAVSSQESTGANADEEPPEVANSS</sequence>
<evidence type="ECO:0000256" key="1">
    <source>
        <dbReference type="SAM" id="MobiDB-lite"/>
    </source>
</evidence>
<feature type="compositionally biased region" description="Acidic residues" evidence="1">
    <location>
        <begin position="192"/>
        <end position="207"/>
    </location>
</feature>
<evidence type="ECO:0000313" key="5">
    <source>
        <dbReference type="Proteomes" id="UP000319619"/>
    </source>
</evidence>
<reference evidence="4 5" key="1">
    <citation type="submission" date="2017-06" db="EMBL/GenBank/DDBJ databases">
        <title>Novel microbial phyla capable of carbon fixation and sulfur reduction in deep-sea sediments.</title>
        <authorList>
            <person name="Huang J."/>
            <person name="Baker B."/>
            <person name="Wang Y."/>
        </authorList>
    </citation>
    <scope>NUCLEOTIDE SEQUENCE [LARGE SCALE GENOMIC DNA]</scope>
    <source>
        <strain evidence="4">B3_LCP</strain>
    </source>
</reference>
<proteinExistence type="predicted"/>
<dbReference type="Proteomes" id="UP000319619">
    <property type="component" value="Unassembled WGS sequence"/>
</dbReference>
<dbReference type="AlphaFoldDB" id="A0A532UUD9"/>